<dbReference type="Proteomes" id="UP000177798">
    <property type="component" value="Chromosome 12"/>
</dbReference>
<gene>
    <name evidence="2" type="ORF">sscle_12g088190</name>
</gene>
<reference evidence="3" key="1">
    <citation type="journal article" date="2017" name="Genome Biol. Evol.">
        <title>The complete genome sequence of the phytopathogenic fungus Sclerotinia sclerotiorum reveals insights into the genome architecture of broad host range pathogens.</title>
        <authorList>
            <person name="Derbyshire M."/>
            <person name="Denton-Giles M."/>
            <person name="Hegedus D."/>
            <person name="Seifbarghy S."/>
            <person name="Rollins J."/>
            <person name="van Kan J."/>
            <person name="Seidl M.F."/>
            <person name="Faino L."/>
            <person name="Mbengue M."/>
            <person name="Navaud O."/>
            <person name="Raffaele S."/>
            <person name="Hammond-Kosack K."/>
            <person name="Heard S."/>
            <person name="Oliver R."/>
        </authorList>
    </citation>
    <scope>NUCLEOTIDE SEQUENCE [LARGE SCALE GENOMIC DNA]</scope>
    <source>
        <strain evidence="3">ATCC 18683 / 1980 / Ss-1</strain>
    </source>
</reference>
<evidence type="ECO:0000256" key="1">
    <source>
        <dbReference type="SAM" id="MobiDB-lite"/>
    </source>
</evidence>
<evidence type="ECO:0000313" key="2">
    <source>
        <dbReference type="EMBL" id="APA14049.1"/>
    </source>
</evidence>
<dbReference type="KEGG" id="ssl:SS1G_11127"/>
<dbReference type="OrthoDB" id="3550035at2759"/>
<protein>
    <submittedName>
        <fullName evidence="2">Uncharacterized protein</fullName>
    </submittedName>
</protein>
<evidence type="ECO:0000313" key="3">
    <source>
        <dbReference type="Proteomes" id="UP000177798"/>
    </source>
</evidence>
<name>A0A1D9QGN4_SCLS1</name>
<dbReference type="AlphaFoldDB" id="A0A1D9QGN4"/>
<dbReference type="RefSeq" id="XP_001587886.1">
    <property type="nucleotide sequence ID" value="XM_001587836.1"/>
</dbReference>
<sequence>MIDLHKVIMDESKSMITPESFVSIFNFVPYNMIPHPTSLTIEQRQDVSPAVLGKPEPHKYIYLHFKYSEIGISKQIIMHQYRNYRRHNWFSQDDTDKLNLFRIAAIALQKGVDISRGKRRWRYLTEEERKEWLPRLREFAEETEVRESREPVEEALEKATHEEYANEEVMGDAADEAVDESMQGSVQGSVQEPARRSIGETISGTMEKESSREEPESDNVAVNREHKVPFGNLEESGNESIIPQSGEPSVFRGHRP</sequence>
<proteinExistence type="predicted"/>
<feature type="compositionally biased region" description="Polar residues" evidence="1">
    <location>
        <begin position="238"/>
        <end position="247"/>
    </location>
</feature>
<feature type="region of interest" description="Disordered" evidence="1">
    <location>
        <begin position="178"/>
        <end position="256"/>
    </location>
</feature>
<dbReference type="EMBL" id="CP017825">
    <property type="protein sequence ID" value="APA14049.1"/>
    <property type="molecule type" value="Genomic_DNA"/>
</dbReference>
<dbReference type="VEuPathDB" id="FungiDB:sscle_12g088190"/>
<organism evidence="2 3">
    <name type="scientific">Sclerotinia sclerotiorum (strain ATCC 18683 / 1980 / Ss-1)</name>
    <name type="common">White mold</name>
    <name type="synonym">Whetzelinia sclerotiorum</name>
    <dbReference type="NCBI Taxonomy" id="665079"/>
    <lineage>
        <taxon>Eukaryota</taxon>
        <taxon>Fungi</taxon>
        <taxon>Dikarya</taxon>
        <taxon>Ascomycota</taxon>
        <taxon>Pezizomycotina</taxon>
        <taxon>Leotiomycetes</taxon>
        <taxon>Helotiales</taxon>
        <taxon>Sclerotiniaceae</taxon>
        <taxon>Sclerotinia</taxon>
    </lineage>
</organism>
<accession>A0A1D9QGN4</accession>